<dbReference type="InterPro" id="IPR018729">
    <property type="entry name" value="DUF2269_transmembrane"/>
</dbReference>
<dbReference type="EMBL" id="LWMH01000001">
    <property type="protein sequence ID" value="KZS48793.1"/>
    <property type="molecule type" value="Genomic_DNA"/>
</dbReference>
<evidence type="ECO:0000313" key="3">
    <source>
        <dbReference type="Proteomes" id="UP000076796"/>
    </source>
</evidence>
<keyword evidence="1" id="KW-0472">Membrane</keyword>
<organism evidence="2 3">
    <name type="scientific">Paenibacillus glucanolyticus</name>
    <dbReference type="NCBI Taxonomy" id="59843"/>
    <lineage>
        <taxon>Bacteria</taxon>
        <taxon>Bacillati</taxon>
        <taxon>Bacillota</taxon>
        <taxon>Bacilli</taxon>
        <taxon>Bacillales</taxon>
        <taxon>Paenibacillaceae</taxon>
        <taxon>Paenibacillus</taxon>
    </lineage>
</organism>
<gene>
    <name evidence="2" type="ORF">AWU65_24075</name>
</gene>
<feature type="transmembrane region" description="Helical" evidence="1">
    <location>
        <begin position="128"/>
        <end position="148"/>
    </location>
</feature>
<dbReference type="AlphaFoldDB" id="A0A163M6T9"/>
<reference evidence="2" key="1">
    <citation type="journal article" date="2016" name="Genome Announc.">
        <title>Draft genomes of two strains of Paenibacillus glucanolyticus with capability to degrade lignocellulose.</title>
        <authorList>
            <person name="Mathews S.L."/>
            <person name="Pawlak J."/>
            <person name="Grunden A.M."/>
        </authorList>
    </citation>
    <scope>NUCLEOTIDE SEQUENCE [LARGE SCALE GENOMIC DNA]</scope>
    <source>
        <strain evidence="2">SLM1</strain>
    </source>
</reference>
<dbReference type="RefSeq" id="WP_063479565.1">
    <property type="nucleotide sequence ID" value="NZ_CP147845.1"/>
</dbReference>
<protein>
    <recommendedName>
        <fullName evidence="4">DUF2269 domain-containing protein</fullName>
    </recommendedName>
</protein>
<evidence type="ECO:0000313" key="2">
    <source>
        <dbReference type="EMBL" id="KZS48793.1"/>
    </source>
</evidence>
<keyword evidence="1" id="KW-0812">Transmembrane</keyword>
<keyword evidence="3" id="KW-1185">Reference proteome</keyword>
<accession>A0A163M6T9</accession>
<evidence type="ECO:0008006" key="4">
    <source>
        <dbReference type="Google" id="ProtNLM"/>
    </source>
</evidence>
<name>A0A163M6T9_9BACL</name>
<feature type="transmembrane region" description="Helical" evidence="1">
    <location>
        <begin position="51"/>
        <end position="71"/>
    </location>
</feature>
<dbReference type="Proteomes" id="UP000076796">
    <property type="component" value="Unassembled WGS sequence"/>
</dbReference>
<dbReference type="Pfam" id="PF10027">
    <property type="entry name" value="DUF2269"/>
    <property type="match status" value="1"/>
</dbReference>
<sequence>MNQIYTLLVGIHIFAAILGAGPLLLSNVILKSAKDLSELKYAHQGVEKLNKAATIGWITLLPTGLLMGWINPSLFRMLWFDTSIALFVVFSLYSEVVIGSKMKTLHELIKSCESEEIPQQYKTLSSKLIPYDWFGKLLVVAIILLMVFKP</sequence>
<dbReference type="GeneID" id="97555623"/>
<feature type="transmembrane region" description="Helical" evidence="1">
    <location>
        <begin position="77"/>
        <end position="98"/>
    </location>
</feature>
<proteinExistence type="predicted"/>
<feature type="transmembrane region" description="Helical" evidence="1">
    <location>
        <begin position="6"/>
        <end position="30"/>
    </location>
</feature>
<comment type="caution">
    <text evidence="2">The sequence shown here is derived from an EMBL/GenBank/DDBJ whole genome shotgun (WGS) entry which is preliminary data.</text>
</comment>
<keyword evidence="1" id="KW-1133">Transmembrane helix</keyword>
<evidence type="ECO:0000256" key="1">
    <source>
        <dbReference type="SAM" id="Phobius"/>
    </source>
</evidence>